<evidence type="ECO:0000256" key="6">
    <source>
        <dbReference type="ARBA" id="ARBA00022982"/>
    </source>
</evidence>
<feature type="binding site" description="axial binding residue" evidence="9">
    <location>
        <position position="169"/>
    </location>
    <ligand>
        <name>heme c</name>
        <dbReference type="ChEBI" id="CHEBI:61717"/>
        <label>2</label>
    </ligand>
    <ligandPart>
        <name>Fe</name>
        <dbReference type="ChEBI" id="CHEBI:18248"/>
    </ligandPart>
</feature>
<keyword evidence="10" id="KW-0732">Signal</keyword>
<feature type="binding site" description="axial binding residue" evidence="9">
    <location>
        <position position="79"/>
    </location>
    <ligand>
        <name>heme c</name>
        <dbReference type="ChEBI" id="CHEBI:61717"/>
        <label>1</label>
    </ligand>
    <ligandPart>
        <name>Fe</name>
        <dbReference type="ChEBI" id="CHEBI:18248"/>
    </ligandPart>
</feature>
<evidence type="ECO:0000313" key="13">
    <source>
        <dbReference type="Proteomes" id="UP000287502"/>
    </source>
</evidence>
<dbReference type="PANTHER" id="PTHR33751">
    <property type="entry name" value="CBB3-TYPE CYTOCHROME C OXIDASE SUBUNIT FIXP"/>
    <property type="match status" value="1"/>
</dbReference>
<dbReference type="InterPro" id="IPR036909">
    <property type="entry name" value="Cyt_c-like_dom_sf"/>
</dbReference>
<evidence type="ECO:0000259" key="11">
    <source>
        <dbReference type="PROSITE" id="PS51007"/>
    </source>
</evidence>
<evidence type="ECO:0000256" key="7">
    <source>
        <dbReference type="ARBA" id="ARBA00023004"/>
    </source>
</evidence>
<dbReference type="OrthoDB" id="188778at2"/>
<dbReference type="InterPro" id="IPR009056">
    <property type="entry name" value="Cyt_c-like_dom"/>
</dbReference>
<organism evidence="12 13">
    <name type="scientific">Geovibrio thiophilus</name>
    <dbReference type="NCBI Taxonomy" id="139438"/>
    <lineage>
        <taxon>Bacteria</taxon>
        <taxon>Pseudomonadati</taxon>
        <taxon>Deferribacterota</taxon>
        <taxon>Deferribacteres</taxon>
        <taxon>Deferribacterales</taxon>
        <taxon>Geovibrionaceae</taxon>
        <taxon>Geovibrio</taxon>
    </lineage>
</organism>
<feature type="chain" id="PRO_5018991988" description="Cytochrome c domain-containing protein" evidence="10">
    <location>
        <begin position="22"/>
        <end position="194"/>
    </location>
</feature>
<comment type="subcellular location">
    <subcellularLocation>
        <location evidence="1">Periplasm</location>
    </subcellularLocation>
</comment>
<evidence type="ECO:0000256" key="3">
    <source>
        <dbReference type="ARBA" id="ARBA00022617"/>
    </source>
</evidence>
<dbReference type="AlphaFoldDB" id="A0A410JZY1"/>
<keyword evidence="13" id="KW-1185">Reference proteome</keyword>
<feature type="binding site" description="covalent" evidence="8">
    <location>
        <position position="35"/>
    </location>
    <ligand>
        <name>heme c</name>
        <dbReference type="ChEBI" id="CHEBI:61717"/>
        <label>1</label>
    </ligand>
</feature>
<keyword evidence="7 9" id="KW-0408">Iron</keyword>
<keyword evidence="5" id="KW-0574">Periplasm</keyword>
<dbReference type="PANTHER" id="PTHR33751:SF9">
    <property type="entry name" value="CYTOCHROME C4"/>
    <property type="match status" value="1"/>
</dbReference>
<sequence>MKRSALYLLSLLMLVSISAWAAAGGDTAERTAKTCAGCHGTYGASPGTFIPTIGGQNAEYLKKVLIELKAKKRSHSVEMSLMASGYTEEQIIAVSEWYAEKKWVDSKVKVKEYNMSATVKLIEDYSCFGCHVNNGKGEGETPAITGQAPGYLKNVLMKYKAGLIPSDEMVFLKDISEVEIDAMVSYLTELGRNR</sequence>
<dbReference type="RefSeq" id="WP_128466901.1">
    <property type="nucleotide sequence ID" value="NZ_CP035108.1"/>
</dbReference>
<dbReference type="InterPro" id="IPR050597">
    <property type="entry name" value="Cytochrome_c_Oxidase_Subunit"/>
</dbReference>
<feature type="signal peptide" evidence="10">
    <location>
        <begin position="1"/>
        <end position="21"/>
    </location>
</feature>
<dbReference type="Proteomes" id="UP000287502">
    <property type="component" value="Chromosome"/>
</dbReference>
<evidence type="ECO:0000256" key="8">
    <source>
        <dbReference type="PIRSR" id="PIRSR000005-1"/>
    </source>
</evidence>
<dbReference type="GO" id="GO:0020037">
    <property type="term" value="F:heme binding"/>
    <property type="evidence" value="ECO:0007669"/>
    <property type="project" value="InterPro"/>
</dbReference>
<evidence type="ECO:0000256" key="9">
    <source>
        <dbReference type="PIRSR" id="PIRSR000005-2"/>
    </source>
</evidence>
<accession>A0A410JZY1</accession>
<dbReference type="GO" id="GO:0009055">
    <property type="term" value="F:electron transfer activity"/>
    <property type="evidence" value="ECO:0007669"/>
    <property type="project" value="InterPro"/>
</dbReference>
<feature type="binding site" description="axial binding residue" evidence="9">
    <location>
        <position position="131"/>
    </location>
    <ligand>
        <name>heme c</name>
        <dbReference type="ChEBI" id="CHEBI:61717"/>
        <label>2</label>
    </ligand>
    <ligandPart>
        <name>Fe</name>
        <dbReference type="ChEBI" id="CHEBI:18248"/>
    </ligandPart>
</feature>
<dbReference type="KEGG" id="gtl:EP073_09440"/>
<comment type="PTM">
    <text evidence="8">Binds 2 heme c groups covalently per subunit.</text>
</comment>
<evidence type="ECO:0000256" key="10">
    <source>
        <dbReference type="SAM" id="SignalP"/>
    </source>
</evidence>
<feature type="binding site" description="axial binding residue" evidence="9">
    <location>
        <position position="39"/>
    </location>
    <ligand>
        <name>heme c</name>
        <dbReference type="ChEBI" id="CHEBI:61717"/>
        <label>1</label>
    </ligand>
    <ligandPart>
        <name>Fe</name>
        <dbReference type="ChEBI" id="CHEBI:18248"/>
    </ligandPart>
</feature>
<dbReference type="SUPFAM" id="SSF46626">
    <property type="entry name" value="Cytochrome c"/>
    <property type="match status" value="2"/>
</dbReference>
<reference evidence="12 13" key="1">
    <citation type="submission" date="2019-01" db="EMBL/GenBank/DDBJ databases">
        <title>Geovibrio thiophilus DSM 11263, complete genome.</title>
        <authorList>
            <person name="Spring S."/>
            <person name="Bunk B."/>
            <person name="Sproer C."/>
        </authorList>
    </citation>
    <scope>NUCLEOTIDE SEQUENCE [LARGE SCALE GENOMIC DNA]</scope>
    <source>
        <strain evidence="12 13">DSM 11263</strain>
    </source>
</reference>
<evidence type="ECO:0000256" key="5">
    <source>
        <dbReference type="ARBA" id="ARBA00022764"/>
    </source>
</evidence>
<proteinExistence type="predicted"/>
<gene>
    <name evidence="12" type="ORF">EP073_09440</name>
</gene>
<dbReference type="GO" id="GO:0005506">
    <property type="term" value="F:iron ion binding"/>
    <property type="evidence" value="ECO:0007669"/>
    <property type="project" value="InterPro"/>
</dbReference>
<protein>
    <recommendedName>
        <fullName evidence="11">Cytochrome c domain-containing protein</fullName>
    </recommendedName>
</protein>
<feature type="binding site" description="covalent" evidence="8">
    <location>
        <position position="130"/>
    </location>
    <ligand>
        <name>heme c</name>
        <dbReference type="ChEBI" id="CHEBI:61717"/>
        <label>2</label>
    </ligand>
</feature>
<dbReference type="EMBL" id="CP035108">
    <property type="protein sequence ID" value="QAR33615.1"/>
    <property type="molecule type" value="Genomic_DNA"/>
</dbReference>
<keyword evidence="2" id="KW-0813">Transport</keyword>
<dbReference type="InterPro" id="IPR024167">
    <property type="entry name" value="Cytochrome_c4-like"/>
</dbReference>
<name>A0A410JZY1_9BACT</name>
<dbReference type="Gene3D" id="1.10.760.10">
    <property type="entry name" value="Cytochrome c-like domain"/>
    <property type="match status" value="2"/>
</dbReference>
<dbReference type="Pfam" id="PF00034">
    <property type="entry name" value="Cytochrom_C"/>
    <property type="match status" value="1"/>
</dbReference>
<evidence type="ECO:0000256" key="4">
    <source>
        <dbReference type="ARBA" id="ARBA00022723"/>
    </source>
</evidence>
<feature type="binding site" description="covalent" evidence="8">
    <location>
        <position position="127"/>
    </location>
    <ligand>
        <name>heme c</name>
        <dbReference type="ChEBI" id="CHEBI:61717"/>
        <label>2</label>
    </ligand>
</feature>
<keyword evidence="3 8" id="KW-0349">Heme</keyword>
<feature type="binding site" description="covalent" evidence="8">
    <location>
        <position position="38"/>
    </location>
    <ligand>
        <name>heme c</name>
        <dbReference type="ChEBI" id="CHEBI:61717"/>
        <label>1</label>
    </ligand>
</feature>
<evidence type="ECO:0000256" key="2">
    <source>
        <dbReference type="ARBA" id="ARBA00022448"/>
    </source>
</evidence>
<evidence type="ECO:0000313" key="12">
    <source>
        <dbReference type="EMBL" id="QAR33615.1"/>
    </source>
</evidence>
<dbReference type="PIRSF" id="PIRSF000005">
    <property type="entry name" value="Cytochrome_c4"/>
    <property type="match status" value="1"/>
</dbReference>
<feature type="domain" description="Cytochrome c" evidence="11">
    <location>
        <begin position="19"/>
        <end position="191"/>
    </location>
</feature>
<keyword evidence="6" id="KW-0249">Electron transport</keyword>
<dbReference type="GO" id="GO:0042597">
    <property type="term" value="C:periplasmic space"/>
    <property type="evidence" value="ECO:0007669"/>
    <property type="project" value="UniProtKB-SubCell"/>
</dbReference>
<evidence type="ECO:0000256" key="1">
    <source>
        <dbReference type="ARBA" id="ARBA00004418"/>
    </source>
</evidence>
<dbReference type="PROSITE" id="PS51007">
    <property type="entry name" value="CYTC"/>
    <property type="match status" value="1"/>
</dbReference>
<keyword evidence="4 9" id="KW-0479">Metal-binding</keyword>